<name>A0A1B1YEV7_THEST</name>
<protein>
    <recommendedName>
        <fullName evidence="3 10">DNA-directed RNA polymerase subunit omega</fullName>
        <shortName evidence="10">RNAP omega subunit</shortName>
        <ecNumber evidence="2 10">2.7.7.6</ecNumber>
    </recommendedName>
    <alternativeName>
        <fullName evidence="10">RNA polymerase omega subunit</fullName>
    </alternativeName>
    <alternativeName>
        <fullName evidence="8 10">Transcriptase subunit omega</fullName>
    </alternativeName>
</protein>
<comment type="similarity">
    <text evidence="1 10">Belongs to the RNA polymerase subunit omega family.</text>
</comment>
<reference evidence="11 12" key="1">
    <citation type="submission" date="2016-02" db="EMBL/GenBank/DDBJ databases">
        <title>Comparison of Clostridium stercorarium subspecies using comparative genomics and transcriptomics.</title>
        <authorList>
            <person name="Schellenberg J."/>
            <person name="Thallinger G."/>
            <person name="Levin D.B."/>
            <person name="Zhang X."/>
            <person name="Alvare G."/>
            <person name="Fristensky B."/>
            <person name="Sparling R."/>
        </authorList>
    </citation>
    <scope>NUCLEOTIDE SEQUENCE [LARGE SCALE GENOMIC DNA]</scope>
    <source>
        <strain evidence="11 12">DSM 2910</strain>
    </source>
</reference>
<evidence type="ECO:0000256" key="8">
    <source>
        <dbReference type="ARBA" id="ARBA00029924"/>
    </source>
</evidence>
<dbReference type="PANTHER" id="PTHR34476">
    <property type="entry name" value="DNA-DIRECTED RNA POLYMERASE SUBUNIT OMEGA"/>
    <property type="match status" value="1"/>
</dbReference>
<dbReference type="InterPro" id="IPR003716">
    <property type="entry name" value="DNA-dir_RNA_pol_omega"/>
</dbReference>
<evidence type="ECO:0000256" key="9">
    <source>
        <dbReference type="ARBA" id="ARBA00048552"/>
    </source>
</evidence>
<keyword evidence="4 10" id="KW-0240">DNA-directed RNA polymerase</keyword>
<dbReference type="NCBIfam" id="TIGR00690">
    <property type="entry name" value="rpoZ"/>
    <property type="match status" value="1"/>
</dbReference>
<dbReference type="Pfam" id="PF01192">
    <property type="entry name" value="RNA_pol_Rpb6"/>
    <property type="match status" value="1"/>
</dbReference>
<dbReference type="GO" id="GO:0000428">
    <property type="term" value="C:DNA-directed RNA polymerase complex"/>
    <property type="evidence" value="ECO:0007669"/>
    <property type="project" value="UniProtKB-KW"/>
</dbReference>
<evidence type="ECO:0000256" key="7">
    <source>
        <dbReference type="ARBA" id="ARBA00023163"/>
    </source>
</evidence>
<dbReference type="GO" id="GO:0003899">
    <property type="term" value="F:DNA-directed RNA polymerase activity"/>
    <property type="evidence" value="ECO:0007669"/>
    <property type="project" value="UniProtKB-UniRule"/>
</dbReference>
<dbReference type="GO" id="GO:0006351">
    <property type="term" value="P:DNA-templated transcription"/>
    <property type="evidence" value="ECO:0007669"/>
    <property type="project" value="UniProtKB-UniRule"/>
</dbReference>
<dbReference type="InterPro" id="IPR036161">
    <property type="entry name" value="RPB6/omega-like_sf"/>
</dbReference>
<dbReference type="SMART" id="SM01409">
    <property type="entry name" value="RNA_pol_Rpb6"/>
    <property type="match status" value="1"/>
</dbReference>
<evidence type="ECO:0000256" key="6">
    <source>
        <dbReference type="ARBA" id="ARBA00022695"/>
    </source>
</evidence>
<dbReference type="AlphaFoldDB" id="A0A1B1YEV7"/>
<dbReference type="Proteomes" id="UP000092971">
    <property type="component" value="Chromosome"/>
</dbReference>
<dbReference type="GO" id="GO:0003677">
    <property type="term" value="F:DNA binding"/>
    <property type="evidence" value="ECO:0007669"/>
    <property type="project" value="UniProtKB-UniRule"/>
</dbReference>
<evidence type="ECO:0000256" key="10">
    <source>
        <dbReference type="HAMAP-Rule" id="MF_00366"/>
    </source>
</evidence>
<keyword evidence="7 10" id="KW-0804">Transcription</keyword>
<comment type="subunit">
    <text evidence="10">The RNAP catalytic core consists of 2 alpha, 1 beta, 1 beta' and 1 omega subunit. When a sigma factor is associated with the core the holoenzyme is formed, which can initiate transcription.</text>
</comment>
<proteinExistence type="inferred from homology"/>
<evidence type="ECO:0000256" key="4">
    <source>
        <dbReference type="ARBA" id="ARBA00022478"/>
    </source>
</evidence>
<gene>
    <name evidence="10" type="primary">rpoZ</name>
    <name evidence="11" type="ORF">CSTERTH_09770</name>
</gene>
<dbReference type="OrthoDB" id="9815459at2"/>
<comment type="function">
    <text evidence="10">Promotes RNA polymerase assembly. Latches the N- and C-terminal regions of the beta' subunit thereby facilitating its interaction with the beta and alpha subunits.</text>
</comment>
<dbReference type="EMBL" id="CP014672">
    <property type="protein sequence ID" value="ANW99294.1"/>
    <property type="molecule type" value="Genomic_DNA"/>
</dbReference>
<dbReference type="EC" id="2.7.7.6" evidence="2 10"/>
<dbReference type="PANTHER" id="PTHR34476:SF1">
    <property type="entry name" value="DNA-DIRECTED RNA POLYMERASE SUBUNIT OMEGA"/>
    <property type="match status" value="1"/>
</dbReference>
<dbReference type="HAMAP" id="MF_00366">
    <property type="entry name" value="RNApol_bact_RpoZ"/>
    <property type="match status" value="1"/>
</dbReference>
<dbReference type="InterPro" id="IPR006110">
    <property type="entry name" value="Pol_omega/Rpo6/RPB6"/>
</dbReference>
<evidence type="ECO:0000256" key="2">
    <source>
        <dbReference type="ARBA" id="ARBA00012418"/>
    </source>
</evidence>
<dbReference type="Gene3D" id="3.90.940.10">
    <property type="match status" value="1"/>
</dbReference>
<keyword evidence="6 10" id="KW-0548">Nucleotidyltransferase</keyword>
<organism evidence="11 12">
    <name type="scientific">Thermoclostridium stercorarium subsp. thermolacticum DSM 2910</name>
    <dbReference type="NCBI Taxonomy" id="1121336"/>
    <lineage>
        <taxon>Bacteria</taxon>
        <taxon>Bacillati</taxon>
        <taxon>Bacillota</taxon>
        <taxon>Clostridia</taxon>
        <taxon>Eubacteriales</taxon>
        <taxon>Oscillospiraceae</taxon>
        <taxon>Thermoclostridium</taxon>
    </lineage>
</organism>
<dbReference type="RefSeq" id="WP_015485083.1">
    <property type="nucleotide sequence ID" value="NZ_CP014672.1"/>
</dbReference>
<comment type="catalytic activity">
    <reaction evidence="9 10">
        <text>RNA(n) + a ribonucleoside 5'-triphosphate = RNA(n+1) + diphosphate</text>
        <dbReference type="Rhea" id="RHEA:21248"/>
        <dbReference type="Rhea" id="RHEA-COMP:14527"/>
        <dbReference type="Rhea" id="RHEA-COMP:17342"/>
        <dbReference type="ChEBI" id="CHEBI:33019"/>
        <dbReference type="ChEBI" id="CHEBI:61557"/>
        <dbReference type="ChEBI" id="CHEBI:140395"/>
        <dbReference type="EC" id="2.7.7.6"/>
    </reaction>
</comment>
<evidence type="ECO:0000256" key="3">
    <source>
        <dbReference type="ARBA" id="ARBA00013725"/>
    </source>
</evidence>
<evidence type="ECO:0000313" key="12">
    <source>
        <dbReference type="Proteomes" id="UP000092971"/>
    </source>
</evidence>
<dbReference type="SUPFAM" id="SSF63562">
    <property type="entry name" value="RPB6/omega subunit-like"/>
    <property type="match status" value="1"/>
</dbReference>
<sequence>MMINPPLSDLLKKIDNRYILVNVTAKRARMLNQGTQPLTSKTSTKDVVTAINEINEGKIRYRKIKRSGSTQ</sequence>
<evidence type="ECO:0000256" key="5">
    <source>
        <dbReference type="ARBA" id="ARBA00022679"/>
    </source>
</evidence>
<accession>A0A1B1YEV7</accession>
<evidence type="ECO:0000313" key="11">
    <source>
        <dbReference type="EMBL" id="ANW99294.1"/>
    </source>
</evidence>
<evidence type="ECO:0000256" key="1">
    <source>
        <dbReference type="ARBA" id="ARBA00006711"/>
    </source>
</evidence>
<keyword evidence="5 10" id="KW-0808">Transferase</keyword>